<feature type="region of interest" description="Disordered" evidence="1">
    <location>
        <begin position="157"/>
        <end position="216"/>
    </location>
</feature>
<reference evidence="3" key="1">
    <citation type="submission" date="2025-08" db="UniProtKB">
        <authorList>
            <consortium name="RefSeq"/>
        </authorList>
    </citation>
    <scope>IDENTIFICATION</scope>
    <source>
        <tissue evidence="3">Whole sample</tissue>
    </source>
</reference>
<feature type="compositionally biased region" description="Polar residues" evidence="1">
    <location>
        <begin position="182"/>
        <end position="195"/>
    </location>
</feature>
<dbReference type="PANTHER" id="PTHR34833">
    <property type="entry name" value="GENE, 17359-RELATED"/>
    <property type="match status" value="1"/>
</dbReference>
<gene>
    <name evidence="3" type="primary">LOC111121487</name>
</gene>
<dbReference type="PANTHER" id="PTHR34833:SF1">
    <property type="entry name" value="GENE, 17359-RELATED"/>
    <property type="match status" value="1"/>
</dbReference>
<evidence type="ECO:0000256" key="1">
    <source>
        <dbReference type="SAM" id="MobiDB-lite"/>
    </source>
</evidence>
<dbReference type="AlphaFoldDB" id="A0A8B8CTG5"/>
<feature type="compositionally biased region" description="Polar residues" evidence="1">
    <location>
        <begin position="205"/>
        <end position="216"/>
    </location>
</feature>
<dbReference type="OrthoDB" id="6140842at2759"/>
<evidence type="ECO:0000313" key="3">
    <source>
        <dbReference type="RefSeq" id="XP_022318499.1"/>
    </source>
</evidence>
<protein>
    <submittedName>
        <fullName evidence="3">Uncharacterized protein C4orf45 homolog</fullName>
    </submittedName>
</protein>
<proteinExistence type="predicted"/>
<dbReference type="RefSeq" id="XP_022318499.1">
    <property type="nucleotide sequence ID" value="XM_022462791.1"/>
</dbReference>
<dbReference type="KEGG" id="cvn:111121487"/>
<organism evidence="2 3">
    <name type="scientific">Crassostrea virginica</name>
    <name type="common">Eastern oyster</name>
    <dbReference type="NCBI Taxonomy" id="6565"/>
    <lineage>
        <taxon>Eukaryota</taxon>
        <taxon>Metazoa</taxon>
        <taxon>Spiralia</taxon>
        <taxon>Lophotrochozoa</taxon>
        <taxon>Mollusca</taxon>
        <taxon>Bivalvia</taxon>
        <taxon>Autobranchia</taxon>
        <taxon>Pteriomorphia</taxon>
        <taxon>Ostreida</taxon>
        <taxon>Ostreoidea</taxon>
        <taxon>Ostreidae</taxon>
        <taxon>Crassostrea</taxon>
    </lineage>
</organism>
<accession>A0A8B8CTG5</accession>
<keyword evidence="2" id="KW-1185">Reference proteome</keyword>
<sequence>MTSTENKGVAPGERTKNYIYNIIESDEPWKGRMLFTGPDGNCDHRVTVAPDHRYTGIGTMSVEGTSEANYLWRPGATTPFPRPRSSNVGEIGWQVPQRTDWSLPITGRQIILGEFRQECEDRHSHMYQNPWYPGPSEEFPAGSDASMVMNVYRPQTVPANFRTGSNRSQHPRSRRTRLAPQATPTTDFYSQSSYNKPYGLDDQESSSTERTQNYAY</sequence>
<dbReference type="Proteomes" id="UP000694844">
    <property type="component" value="Chromosome 2"/>
</dbReference>
<name>A0A8B8CTG5_CRAVI</name>
<dbReference type="Pfam" id="PF15123">
    <property type="entry name" value="DUF4562"/>
    <property type="match status" value="1"/>
</dbReference>
<dbReference type="InterPro" id="IPR027814">
    <property type="entry name" value="DUF4562"/>
</dbReference>
<dbReference type="GeneID" id="111121487"/>
<evidence type="ECO:0000313" key="2">
    <source>
        <dbReference type="Proteomes" id="UP000694844"/>
    </source>
</evidence>